<dbReference type="AlphaFoldDB" id="X1S4Y4"/>
<protein>
    <submittedName>
        <fullName evidence="1">Uncharacterized protein</fullName>
    </submittedName>
</protein>
<feature type="non-terminal residue" evidence="1">
    <location>
        <position position="1"/>
    </location>
</feature>
<comment type="caution">
    <text evidence="1">The sequence shown here is derived from an EMBL/GenBank/DDBJ whole genome shotgun (WGS) entry which is preliminary data.</text>
</comment>
<dbReference type="EMBL" id="BARW01002339">
    <property type="protein sequence ID" value="GAI70470.1"/>
    <property type="molecule type" value="Genomic_DNA"/>
</dbReference>
<evidence type="ECO:0000313" key="1">
    <source>
        <dbReference type="EMBL" id="GAI70470.1"/>
    </source>
</evidence>
<sequence length="32" mass="3582">GSLDFHRGQECILQGELATQDSIPEIKRKLQA</sequence>
<organism evidence="1">
    <name type="scientific">marine sediment metagenome</name>
    <dbReference type="NCBI Taxonomy" id="412755"/>
    <lineage>
        <taxon>unclassified sequences</taxon>
        <taxon>metagenomes</taxon>
        <taxon>ecological metagenomes</taxon>
    </lineage>
</organism>
<name>X1S4Y4_9ZZZZ</name>
<gene>
    <name evidence="1" type="ORF">S12H4_06594</name>
</gene>
<proteinExistence type="predicted"/>
<accession>X1S4Y4</accession>
<reference evidence="1" key="1">
    <citation type="journal article" date="2014" name="Front. Microbiol.">
        <title>High frequency of phylogenetically diverse reductive dehalogenase-homologous genes in deep subseafloor sedimentary metagenomes.</title>
        <authorList>
            <person name="Kawai M."/>
            <person name="Futagami T."/>
            <person name="Toyoda A."/>
            <person name="Takaki Y."/>
            <person name="Nishi S."/>
            <person name="Hori S."/>
            <person name="Arai W."/>
            <person name="Tsubouchi T."/>
            <person name="Morono Y."/>
            <person name="Uchiyama I."/>
            <person name="Ito T."/>
            <person name="Fujiyama A."/>
            <person name="Inagaki F."/>
            <person name="Takami H."/>
        </authorList>
    </citation>
    <scope>NUCLEOTIDE SEQUENCE</scope>
    <source>
        <strain evidence="1">Expedition CK06-06</strain>
    </source>
</reference>